<evidence type="ECO:0000313" key="2">
    <source>
        <dbReference type="EMBL" id="CAI8046326.1"/>
    </source>
</evidence>
<feature type="region of interest" description="Disordered" evidence="1">
    <location>
        <begin position="1"/>
        <end position="23"/>
    </location>
</feature>
<dbReference type="Proteomes" id="UP001174909">
    <property type="component" value="Unassembled WGS sequence"/>
</dbReference>
<feature type="non-terminal residue" evidence="2">
    <location>
        <position position="1"/>
    </location>
</feature>
<sequence>WLDGTCRETSTARGGEGGESLQSGLLDNRKALRHARARPQPPRLRVLRRPARRNSSSYENYDGQGARILEVEGLKAVLDKSVCCRKCGTGSVMFKDNFSRQQGTNNASFFECNTCSAVTPVPFSTVGSSKVFSLNQKMALASKMAGENLSTLKTLMVHHRFGESQNALI</sequence>
<keyword evidence="3" id="KW-1185">Reference proteome</keyword>
<organism evidence="2 3">
    <name type="scientific">Geodia barretti</name>
    <name type="common">Barrett's horny sponge</name>
    <dbReference type="NCBI Taxonomy" id="519541"/>
    <lineage>
        <taxon>Eukaryota</taxon>
        <taxon>Metazoa</taxon>
        <taxon>Porifera</taxon>
        <taxon>Demospongiae</taxon>
        <taxon>Heteroscleromorpha</taxon>
        <taxon>Tetractinellida</taxon>
        <taxon>Astrophorina</taxon>
        <taxon>Geodiidae</taxon>
        <taxon>Geodia</taxon>
    </lineage>
</organism>
<evidence type="ECO:0000313" key="3">
    <source>
        <dbReference type="Proteomes" id="UP001174909"/>
    </source>
</evidence>
<name>A0AA35TG35_GEOBA</name>
<protein>
    <submittedName>
        <fullName evidence="2">Uncharacterized protein</fullName>
    </submittedName>
</protein>
<dbReference type="EMBL" id="CASHTH010003555">
    <property type="protein sequence ID" value="CAI8046326.1"/>
    <property type="molecule type" value="Genomic_DNA"/>
</dbReference>
<evidence type="ECO:0000256" key="1">
    <source>
        <dbReference type="SAM" id="MobiDB-lite"/>
    </source>
</evidence>
<gene>
    <name evidence="2" type="ORF">GBAR_LOCUS25609</name>
</gene>
<accession>A0AA35TG35</accession>
<comment type="caution">
    <text evidence="2">The sequence shown here is derived from an EMBL/GenBank/DDBJ whole genome shotgun (WGS) entry which is preliminary data.</text>
</comment>
<proteinExistence type="predicted"/>
<dbReference type="AlphaFoldDB" id="A0AA35TG35"/>
<reference evidence="2" key="1">
    <citation type="submission" date="2023-03" db="EMBL/GenBank/DDBJ databases">
        <authorList>
            <person name="Steffen K."/>
            <person name="Cardenas P."/>
        </authorList>
    </citation>
    <scope>NUCLEOTIDE SEQUENCE</scope>
</reference>